<keyword evidence="2" id="KW-0813">Transport</keyword>
<dbReference type="Proteomes" id="UP001430954">
    <property type="component" value="Unassembled WGS sequence"/>
</dbReference>
<feature type="compositionally biased region" description="Polar residues" evidence="4">
    <location>
        <begin position="48"/>
        <end position="60"/>
    </location>
</feature>
<evidence type="ECO:0000256" key="1">
    <source>
        <dbReference type="ARBA" id="ARBA00009075"/>
    </source>
</evidence>
<dbReference type="EMBL" id="JAINZW010000003">
    <property type="protein sequence ID" value="MBZ4039418.1"/>
    <property type="molecule type" value="Genomic_DNA"/>
</dbReference>
<comment type="caution">
    <text evidence="6">The sequence shown here is derived from an EMBL/GenBank/DDBJ whole genome shotgun (WGS) entry which is preliminary data.</text>
</comment>
<reference evidence="6 7" key="1">
    <citation type="submission" date="2021-09" db="EMBL/GenBank/DDBJ databases">
        <title>Lysobacter sp. 13A isolated from the river sediment.</title>
        <authorList>
            <person name="Liu H."/>
            <person name="Li S."/>
            <person name="Mao S."/>
        </authorList>
    </citation>
    <scope>NUCLEOTIDE SEQUENCE [LARGE SCALE GENOMIC DNA]</scope>
    <source>
        <strain evidence="6 7">13A</strain>
    </source>
</reference>
<accession>A0ABS7T6C9</accession>
<feature type="region of interest" description="Disordered" evidence="4">
    <location>
        <begin position="30"/>
        <end position="69"/>
    </location>
</feature>
<evidence type="ECO:0000256" key="4">
    <source>
        <dbReference type="SAM" id="MobiDB-lite"/>
    </source>
</evidence>
<dbReference type="InterPro" id="IPR005318">
    <property type="entry name" value="OM_porin_bac"/>
</dbReference>
<evidence type="ECO:0000313" key="6">
    <source>
        <dbReference type="EMBL" id="MBZ4039418.1"/>
    </source>
</evidence>
<evidence type="ECO:0000256" key="3">
    <source>
        <dbReference type="ARBA" id="ARBA00022729"/>
    </source>
</evidence>
<dbReference type="PANTHER" id="PTHR34596:SF2">
    <property type="entry name" value="CHITOPORIN"/>
    <property type="match status" value="1"/>
</dbReference>
<dbReference type="PANTHER" id="PTHR34596">
    <property type="entry name" value="CHITOPORIN"/>
    <property type="match status" value="1"/>
</dbReference>
<gene>
    <name evidence="6" type="ORF">K6753_07710</name>
</gene>
<dbReference type="InterPro" id="IPR023614">
    <property type="entry name" value="Porin_dom_sf"/>
</dbReference>
<keyword evidence="7" id="KW-1185">Reference proteome</keyword>
<feature type="signal peptide" evidence="5">
    <location>
        <begin position="1"/>
        <end position="29"/>
    </location>
</feature>
<dbReference type="Pfam" id="PF03573">
    <property type="entry name" value="OprD"/>
    <property type="match status" value="1"/>
</dbReference>
<proteinExistence type="inferred from homology"/>
<protein>
    <submittedName>
        <fullName evidence="6">OprD family porin</fullName>
    </submittedName>
</protein>
<comment type="similarity">
    <text evidence="1">Belongs to the outer membrane porin (Opr) (TC 1.B.25) family.</text>
</comment>
<evidence type="ECO:0000256" key="5">
    <source>
        <dbReference type="SAM" id="SignalP"/>
    </source>
</evidence>
<dbReference type="SUPFAM" id="SSF56935">
    <property type="entry name" value="Porins"/>
    <property type="match status" value="1"/>
</dbReference>
<evidence type="ECO:0000313" key="7">
    <source>
        <dbReference type="Proteomes" id="UP001430954"/>
    </source>
</evidence>
<evidence type="ECO:0000256" key="2">
    <source>
        <dbReference type="ARBA" id="ARBA00022448"/>
    </source>
</evidence>
<feature type="chain" id="PRO_5045171583" evidence="5">
    <location>
        <begin position="30"/>
        <end position="457"/>
    </location>
</feature>
<name>A0ABS7T6C9_9GAMM</name>
<dbReference type="Gene3D" id="2.40.160.10">
    <property type="entry name" value="Porin"/>
    <property type="match status" value="1"/>
</dbReference>
<keyword evidence="3 5" id="KW-0732">Signal</keyword>
<dbReference type="RefSeq" id="WP_223675878.1">
    <property type="nucleotide sequence ID" value="NZ_JAINZW010000003.1"/>
</dbReference>
<organism evidence="6 7">
    <name type="scientific">Novilysobacter selenitireducens</name>
    <dbReference type="NCBI Taxonomy" id="2872639"/>
    <lineage>
        <taxon>Bacteria</taxon>
        <taxon>Pseudomonadati</taxon>
        <taxon>Pseudomonadota</taxon>
        <taxon>Gammaproteobacteria</taxon>
        <taxon>Lysobacterales</taxon>
        <taxon>Lysobacteraceae</taxon>
        <taxon>Novilysobacter</taxon>
    </lineage>
</organism>
<sequence>MNPLRIHRCTALATAACLLGLSTPLSTLAQSTTAAGTPTTQDEDTETGEPSSTEQGQTPLDESFGPRSHDAWVRETRRKAWEDTKWAVQLRTYYLDRDKYDDTQSEAWALGGSVGFKTGYFRERFSIGSTLYTSQELHGPEDKDGSLLLAPGQEGYTVLGELYGEFLFTQDVRMTLGARGFDTPYINRNDSRMTPNTFLAGVVQGLHNDETSGGEWRWGAGYFDKIKERNDDEFVSMSEDAGADIERGVFAGGLNYKRNDFSIGAINYWSSDIINIFYTEAKYAIPISDTMKLRMAAQFSDQQSVGDAALTGEEFSAHQWGAKTELVIGPALLTVAYTSADGDANMQNPWSGYPGYTSVQVEDFNRDGEDAWMFRAGYDLQAIKGLSLYALYVDGDTPDSPTQFGRSETDFNVQWVPPDGPLKGLMARVRYAEVETEDPADSDLTDLRVMVYYDVQL</sequence>
<feature type="compositionally biased region" description="Polar residues" evidence="4">
    <location>
        <begin position="30"/>
        <end position="40"/>
    </location>
</feature>